<dbReference type="Gene3D" id="3.30.420.10">
    <property type="entry name" value="Ribonuclease H-like superfamily/Ribonuclease H"/>
    <property type="match status" value="1"/>
</dbReference>
<dbReference type="Proteomes" id="UP000309215">
    <property type="component" value="Unassembled WGS sequence"/>
</dbReference>
<dbReference type="RefSeq" id="WP_136929391.1">
    <property type="nucleotide sequence ID" value="NZ_SSMQ01000011.1"/>
</dbReference>
<feature type="domain" description="BRCT" evidence="6">
    <location>
        <begin position="334"/>
        <end position="413"/>
    </location>
</feature>
<organism evidence="8 9">
    <name type="scientific">Polyangium fumosum</name>
    <dbReference type="NCBI Taxonomy" id="889272"/>
    <lineage>
        <taxon>Bacteria</taxon>
        <taxon>Pseudomonadati</taxon>
        <taxon>Myxococcota</taxon>
        <taxon>Polyangia</taxon>
        <taxon>Polyangiales</taxon>
        <taxon>Polyangiaceae</taxon>
        <taxon>Polyangium</taxon>
    </lineage>
</organism>
<comment type="caution">
    <text evidence="8">The sequence shown here is derived from an EMBL/GenBank/DDBJ whole genome shotgun (WGS) entry which is preliminary data.</text>
</comment>
<evidence type="ECO:0000256" key="3">
    <source>
        <dbReference type="ARBA" id="ARBA00022839"/>
    </source>
</evidence>
<evidence type="ECO:0000259" key="6">
    <source>
        <dbReference type="SMART" id="SM00292"/>
    </source>
</evidence>
<dbReference type="FunFam" id="3.30.420.10:FF:000045">
    <property type="entry name" value="3'-5' exonuclease DinG"/>
    <property type="match status" value="1"/>
</dbReference>
<evidence type="ECO:0000259" key="7">
    <source>
        <dbReference type="SMART" id="SM00479"/>
    </source>
</evidence>
<dbReference type="InterPro" id="IPR013520">
    <property type="entry name" value="Ribonucl_H"/>
</dbReference>
<keyword evidence="3" id="KW-0269">Exonuclease</keyword>
<sequence length="585" mass="63748">MHPFPPGFAVIDVETTGLRPQSERIIEIGLVRTDVYGNVLSELSTLLNPQRNPGATHIHGITPADITDAPRFREVLPELVRHLAGAVLVGHNLRFDRGFLQHEFSRTEYAFPAAPQLCTRDLAVEFLPHLPNYRLPTCGAAIGIHHAYHHTALEDARVTTKLLQHFGRMMTARTAWPWGFEIEQARAVAWPHVVGPSRLLTRRGSAERRAAEKTYLSRLVGHVPARSAEGNTNTRAYFSMLDEILEDRRVTAEEAQAIYEVARSHGLGGEDLLAAHRMYLVGLVRVALADGVITDVEAADLANVTSLLGLSESDLHRAFMDARAGVVAPIPGEERLLRVGMTVCFTGDTVPPKDELEHRARQAGLRVVSAMSGKVDVLVVDDPYSMSVKAQQARDANLRVLAVPTFLSLLARCEPAEPSSKAAAHSPAERHRPQSLGDLDGKRILVLGVEADADVRLTKLMTAAGATIAKKLTPSVDIVVYADEGAEVERIGRARDLGCVLLSVEEVEALPVSRAEAPSAQAPFLPAQLQNPPLAPAVQIAQVGSTSSQPESAPWPPGWYPDPWKAAPARWWDGSRWTEHVQGRG</sequence>
<dbReference type="GO" id="GO:0008408">
    <property type="term" value="F:3'-5' exonuclease activity"/>
    <property type="evidence" value="ECO:0007669"/>
    <property type="project" value="TreeGrafter"/>
</dbReference>
<evidence type="ECO:0000313" key="9">
    <source>
        <dbReference type="Proteomes" id="UP000309215"/>
    </source>
</evidence>
<dbReference type="CDD" id="cd06127">
    <property type="entry name" value="DEDDh"/>
    <property type="match status" value="1"/>
</dbReference>
<dbReference type="GO" id="GO:0003887">
    <property type="term" value="F:DNA-directed DNA polymerase activity"/>
    <property type="evidence" value="ECO:0007669"/>
    <property type="project" value="InterPro"/>
</dbReference>
<dbReference type="SMART" id="SM00292">
    <property type="entry name" value="BRCT"/>
    <property type="match status" value="2"/>
</dbReference>
<feature type="domain" description="Exonuclease" evidence="7">
    <location>
        <begin position="7"/>
        <end position="172"/>
    </location>
</feature>
<dbReference type="NCBIfam" id="TIGR00573">
    <property type="entry name" value="dnaq"/>
    <property type="match status" value="1"/>
</dbReference>
<keyword evidence="2" id="KW-0378">Hydrolase</keyword>
<dbReference type="OrthoDB" id="9804290at2"/>
<dbReference type="EMBL" id="SSMQ01000011">
    <property type="protein sequence ID" value="TKD09282.1"/>
    <property type="molecule type" value="Genomic_DNA"/>
</dbReference>
<comment type="subunit">
    <text evidence="5">DNA polymerase III contains a core (composed of alpha, epsilon and theta chains) that associates with a tau subunit. This core dimerizes to form the POLIII' complex. PolIII' associates with the gamma complex (composed of gamma, delta, delta', psi and chi chains) and with the beta chain to form the complete DNA polymerase III complex.</text>
</comment>
<dbReference type="Gene3D" id="3.40.50.10190">
    <property type="entry name" value="BRCT domain"/>
    <property type="match status" value="1"/>
</dbReference>
<name>A0A4U1JE79_9BACT</name>
<reference evidence="8 9" key="1">
    <citation type="submission" date="2019-04" db="EMBL/GenBank/DDBJ databases">
        <authorList>
            <person name="Li Y."/>
            <person name="Wang J."/>
        </authorList>
    </citation>
    <scope>NUCLEOTIDE SEQUENCE [LARGE SCALE GENOMIC DNA]</scope>
    <source>
        <strain evidence="8 9">DSM 14668</strain>
    </source>
</reference>
<dbReference type="InterPro" id="IPR036397">
    <property type="entry name" value="RNaseH_sf"/>
</dbReference>
<dbReference type="SUPFAM" id="SSF52113">
    <property type="entry name" value="BRCT domain"/>
    <property type="match status" value="1"/>
</dbReference>
<proteinExistence type="predicted"/>
<dbReference type="InterPro" id="IPR029024">
    <property type="entry name" value="TerB-like"/>
</dbReference>
<comment type="function">
    <text evidence="4">DNA polymerase III is a complex, multichain enzyme responsible for most of the replicative synthesis in bacteria. The epsilon subunit contain the editing function and is a proofreading 3'-5' exonuclease.</text>
</comment>
<evidence type="ECO:0000256" key="4">
    <source>
        <dbReference type="ARBA" id="ARBA00025483"/>
    </source>
</evidence>
<evidence type="ECO:0000256" key="1">
    <source>
        <dbReference type="ARBA" id="ARBA00022722"/>
    </source>
</evidence>
<dbReference type="GO" id="GO:0003677">
    <property type="term" value="F:DNA binding"/>
    <property type="evidence" value="ECO:0007669"/>
    <property type="project" value="InterPro"/>
</dbReference>
<gene>
    <name evidence="8" type="ORF">E8A74_12825</name>
</gene>
<dbReference type="SUPFAM" id="SSF53098">
    <property type="entry name" value="Ribonuclease H-like"/>
    <property type="match status" value="1"/>
</dbReference>
<dbReference type="InterPro" id="IPR018929">
    <property type="entry name" value="DUF2510"/>
</dbReference>
<accession>A0A4U1JE79</accession>
<dbReference type="InterPro" id="IPR001357">
    <property type="entry name" value="BRCT_dom"/>
</dbReference>
<dbReference type="GO" id="GO:0006260">
    <property type="term" value="P:DNA replication"/>
    <property type="evidence" value="ECO:0007669"/>
    <property type="project" value="InterPro"/>
</dbReference>
<keyword evidence="9" id="KW-1185">Reference proteome</keyword>
<evidence type="ECO:0000256" key="2">
    <source>
        <dbReference type="ARBA" id="ARBA00022801"/>
    </source>
</evidence>
<feature type="domain" description="BRCT" evidence="6">
    <location>
        <begin position="436"/>
        <end position="514"/>
    </location>
</feature>
<dbReference type="InterPro" id="IPR036420">
    <property type="entry name" value="BRCT_dom_sf"/>
</dbReference>
<dbReference type="Pfam" id="PF10708">
    <property type="entry name" value="DUF2510"/>
    <property type="match status" value="1"/>
</dbReference>
<dbReference type="PANTHER" id="PTHR30231">
    <property type="entry name" value="DNA POLYMERASE III SUBUNIT EPSILON"/>
    <property type="match status" value="1"/>
</dbReference>
<dbReference type="SMART" id="SM00479">
    <property type="entry name" value="EXOIII"/>
    <property type="match status" value="1"/>
</dbReference>
<dbReference type="PANTHER" id="PTHR30231:SF4">
    <property type="entry name" value="PROTEIN NEN2"/>
    <property type="match status" value="1"/>
</dbReference>
<dbReference type="SUPFAM" id="SSF158682">
    <property type="entry name" value="TerB-like"/>
    <property type="match status" value="1"/>
</dbReference>
<dbReference type="InterPro" id="IPR006054">
    <property type="entry name" value="DnaQ"/>
</dbReference>
<dbReference type="Pfam" id="PF00929">
    <property type="entry name" value="RNase_T"/>
    <property type="match status" value="1"/>
</dbReference>
<evidence type="ECO:0000313" key="8">
    <source>
        <dbReference type="EMBL" id="TKD09282.1"/>
    </source>
</evidence>
<dbReference type="InterPro" id="IPR012337">
    <property type="entry name" value="RNaseH-like_sf"/>
</dbReference>
<keyword evidence="1" id="KW-0540">Nuclease</keyword>
<evidence type="ECO:0000256" key="5">
    <source>
        <dbReference type="ARBA" id="ARBA00026073"/>
    </source>
</evidence>
<dbReference type="AlphaFoldDB" id="A0A4U1JE79"/>
<protein>
    <submittedName>
        <fullName evidence="8">DUF2510 domain-containing protein</fullName>
    </submittedName>
</protein>